<dbReference type="OrthoDB" id="10517494at2759"/>
<evidence type="ECO:0000256" key="2">
    <source>
        <dbReference type="SAM" id="Phobius"/>
    </source>
</evidence>
<dbReference type="Proteomes" id="UP000193719">
    <property type="component" value="Unassembled WGS sequence"/>
</dbReference>
<evidence type="ECO:0000256" key="1">
    <source>
        <dbReference type="SAM" id="Coils"/>
    </source>
</evidence>
<dbReference type="EMBL" id="MCFH01000059">
    <property type="protein sequence ID" value="ORX42838.1"/>
    <property type="molecule type" value="Genomic_DNA"/>
</dbReference>
<feature type="transmembrane region" description="Helical" evidence="2">
    <location>
        <begin position="449"/>
        <end position="470"/>
    </location>
</feature>
<feature type="domain" description="TmcB/TmcC TPR repeats" evidence="3">
    <location>
        <begin position="3"/>
        <end position="99"/>
    </location>
</feature>
<comment type="caution">
    <text evidence="4">The sequence shown here is derived from an EMBL/GenBank/DDBJ whole genome shotgun (WGS) entry which is preliminary data.</text>
</comment>
<organism evidence="4 5">
    <name type="scientific">Piromyces finnis</name>
    <dbReference type="NCBI Taxonomy" id="1754191"/>
    <lineage>
        <taxon>Eukaryota</taxon>
        <taxon>Fungi</taxon>
        <taxon>Fungi incertae sedis</taxon>
        <taxon>Chytridiomycota</taxon>
        <taxon>Chytridiomycota incertae sedis</taxon>
        <taxon>Neocallimastigomycetes</taxon>
        <taxon>Neocallimastigales</taxon>
        <taxon>Neocallimastigaceae</taxon>
        <taxon>Piromyces</taxon>
    </lineage>
</organism>
<feature type="coiled-coil region" evidence="1">
    <location>
        <begin position="408"/>
        <end position="439"/>
    </location>
</feature>
<protein>
    <recommendedName>
        <fullName evidence="3">TmcB/TmcC TPR repeats domain-containing protein</fullName>
    </recommendedName>
</protein>
<keyword evidence="2" id="KW-1133">Transmembrane helix</keyword>
<reference evidence="4 5" key="1">
    <citation type="submission" date="2016-08" db="EMBL/GenBank/DDBJ databases">
        <title>Genomes of anaerobic fungi encode conserved fungal cellulosomes for biomass hydrolysis.</title>
        <authorList>
            <consortium name="DOE Joint Genome Institute"/>
            <person name="Haitjema C.H."/>
            <person name="Gilmore S.P."/>
            <person name="Henske J.K."/>
            <person name="Solomon K.V."/>
            <person name="De Groot R."/>
            <person name="Kuo A."/>
            <person name="Mondo S.J."/>
            <person name="Salamov A.A."/>
            <person name="Labutti K."/>
            <person name="Zhao Z."/>
            <person name="Chiniquy J."/>
            <person name="Barry K."/>
            <person name="Brewer H.M."/>
            <person name="Purvine S.O."/>
            <person name="Wright A.T."/>
            <person name="Boxma B."/>
            <person name="Van Alen T."/>
            <person name="Hackstein J.H."/>
            <person name="Baker S.E."/>
            <person name="Grigoriev I.V."/>
            <person name="O'Malley M.A."/>
        </authorList>
    </citation>
    <scope>NUCLEOTIDE SEQUENCE [LARGE SCALE GENOMIC DNA]</scope>
    <source>
        <strain evidence="5">finn</strain>
    </source>
</reference>
<proteinExistence type="predicted"/>
<keyword evidence="2" id="KW-0812">Transmembrane</keyword>
<dbReference type="STRING" id="1754191.A0A1Y1UX95"/>
<name>A0A1Y1UX95_9FUNG</name>
<reference evidence="4 5" key="2">
    <citation type="submission" date="2016-08" db="EMBL/GenBank/DDBJ databases">
        <title>Pervasive Adenine N6-methylation of Active Genes in Fungi.</title>
        <authorList>
            <consortium name="DOE Joint Genome Institute"/>
            <person name="Mondo S.J."/>
            <person name="Dannebaum R.O."/>
            <person name="Kuo R.C."/>
            <person name="Labutti K."/>
            <person name="Haridas S."/>
            <person name="Kuo A."/>
            <person name="Salamov A."/>
            <person name="Ahrendt S.R."/>
            <person name="Lipzen A."/>
            <person name="Sullivan W."/>
            <person name="Andreopoulos W.B."/>
            <person name="Clum A."/>
            <person name="Lindquist E."/>
            <person name="Daum C."/>
            <person name="Ramamoorthy G.K."/>
            <person name="Gryganskyi A."/>
            <person name="Culley D."/>
            <person name="Magnuson J.K."/>
            <person name="James T.Y."/>
            <person name="O'Malley M.A."/>
            <person name="Stajich J.E."/>
            <person name="Spatafora J.W."/>
            <person name="Visel A."/>
            <person name="Grigoriev I.V."/>
        </authorList>
    </citation>
    <scope>NUCLEOTIDE SEQUENCE [LARGE SCALE GENOMIC DNA]</scope>
    <source>
        <strain evidence="5">finn</strain>
    </source>
</reference>
<evidence type="ECO:0000259" key="3">
    <source>
        <dbReference type="Pfam" id="PF25474"/>
    </source>
</evidence>
<feature type="transmembrane region" description="Helical" evidence="2">
    <location>
        <begin position="358"/>
        <end position="386"/>
    </location>
</feature>
<dbReference type="InterPro" id="IPR057352">
    <property type="entry name" value="TPR_TmcB/C"/>
</dbReference>
<keyword evidence="2" id="KW-0472">Membrane</keyword>
<evidence type="ECO:0000313" key="4">
    <source>
        <dbReference type="EMBL" id="ORX42838.1"/>
    </source>
</evidence>
<evidence type="ECO:0000313" key="5">
    <source>
        <dbReference type="Proteomes" id="UP000193719"/>
    </source>
</evidence>
<sequence>MMSSIKLEEMKRNAIITHVHGLQEIKELYNKLRNTTNPKDIASYGQHIVNISKYQESANWQYKNILRQFPESVDILKVYVLFLTDVMNKDDLANKTANRIPREIEEMENKRNSICSNNFKNKKAITLSSNSLASATYSEVPSCISGVSGLGKEIRKKISLKNSMTKKYILPIKQLKVKMTICIILFIIVFGIQALFTIFIFDSIKKNVEMLNTNMCIPGYIKSIAFFIRNLSLNFITGKMYNYYRNNGALIGISGFLAEQNLPIVTAHMDVPTVNPLYIPVGKYSFDTVETISLADAYKKLLSFVKFCLNRGFLSETENMEEILFEPHFRYFLINSIRNMDLVFIRCKEILRDKIINLFGNVTVIIIGLELTLAIITLYIGFITFFPLKKSTKKISFNALKMLKCLSKENYEQITKDYEEKIETLCENYELEKEDIELKNDKGSLFKNIILFFSFIIIIAYIVISGIPVLQTITEVKDIIAISQKSIDRLLAVRTIQMYTYEVINQDKSVFLQDEPQRILKSHLNQLELIQDELKTGSYGGPTFDAYPLLNDVLKEGGCFRYEGNNDCDNMTYDSSYGFSKEIGTLPINELIREYIYNVKNFISNYEKGKYVNVPFSSKENISIIFEEVSNDQFFKLQDSLVDNIVGDLQYINQVIMEHGESLLSQMSEEVTILIGIGVVLFLTIDFFVFNKMYTEKIKEMNALVSFLFLVPPSIINKNEKYKSFLETAQVIE</sequence>
<keyword evidence="5" id="KW-1185">Reference proteome</keyword>
<feature type="transmembrane region" description="Helical" evidence="2">
    <location>
        <begin position="671"/>
        <end position="690"/>
    </location>
</feature>
<feature type="transmembrane region" description="Helical" evidence="2">
    <location>
        <begin position="181"/>
        <end position="201"/>
    </location>
</feature>
<accession>A0A1Y1UX95</accession>
<gene>
    <name evidence="4" type="ORF">BCR36DRAFT_149995</name>
</gene>
<dbReference type="AlphaFoldDB" id="A0A1Y1UX95"/>
<keyword evidence="1" id="KW-0175">Coiled coil</keyword>
<dbReference type="Pfam" id="PF25474">
    <property type="entry name" value="TPR_TmcB"/>
    <property type="match status" value="1"/>
</dbReference>